<evidence type="ECO:0000259" key="3">
    <source>
        <dbReference type="PROSITE" id="PS50263"/>
    </source>
</evidence>
<dbReference type="Proteomes" id="UP001165561">
    <property type="component" value="Unassembled WGS sequence"/>
</dbReference>
<dbReference type="Pfam" id="PF00795">
    <property type="entry name" value="CN_hydrolase"/>
    <property type="match status" value="1"/>
</dbReference>
<evidence type="ECO:0000313" key="5">
    <source>
        <dbReference type="Proteomes" id="UP001165561"/>
    </source>
</evidence>
<dbReference type="InterPro" id="IPR036526">
    <property type="entry name" value="C-N_Hydrolase_sf"/>
</dbReference>
<proteinExistence type="predicted"/>
<protein>
    <submittedName>
        <fullName evidence="4">Carbon-nitrogen hydrolase</fullName>
    </submittedName>
</protein>
<reference evidence="4" key="1">
    <citation type="submission" date="2023-02" db="EMBL/GenBank/DDBJ databases">
        <title>Georgenia sp.10Sc9-8, isolated from a soil sample collected from the Taklamakan desert.</title>
        <authorList>
            <person name="Liu S."/>
        </authorList>
    </citation>
    <scope>NUCLEOTIDE SEQUENCE</scope>
    <source>
        <strain evidence="4">10Sc9-8</strain>
    </source>
</reference>
<name>A0ABT5TZ42_9MICO</name>
<evidence type="ECO:0000256" key="2">
    <source>
        <dbReference type="SAM" id="MobiDB-lite"/>
    </source>
</evidence>
<comment type="caution">
    <text evidence="4">The sequence shown here is derived from an EMBL/GenBank/DDBJ whole genome shotgun (WGS) entry which is preliminary data.</text>
</comment>
<feature type="compositionally biased region" description="Basic and acidic residues" evidence="2">
    <location>
        <begin position="271"/>
        <end position="283"/>
    </location>
</feature>
<feature type="region of interest" description="Disordered" evidence="2">
    <location>
        <begin position="243"/>
        <end position="283"/>
    </location>
</feature>
<evidence type="ECO:0000256" key="1">
    <source>
        <dbReference type="ARBA" id="ARBA00022801"/>
    </source>
</evidence>
<dbReference type="SUPFAM" id="SSF56317">
    <property type="entry name" value="Carbon-nitrogen hydrolase"/>
    <property type="match status" value="1"/>
</dbReference>
<accession>A0ABT5TZ42</accession>
<dbReference type="PANTHER" id="PTHR43674:SF2">
    <property type="entry name" value="BETA-UREIDOPROPIONASE"/>
    <property type="match status" value="1"/>
</dbReference>
<dbReference type="PANTHER" id="PTHR43674">
    <property type="entry name" value="NITRILASE C965.09-RELATED"/>
    <property type="match status" value="1"/>
</dbReference>
<organism evidence="4 5">
    <name type="scientific">Georgenia halotolerans</name>
    <dbReference type="NCBI Taxonomy" id="3028317"/>
    <lineage>
        <taxon>Bacteria</taxon>
        <taxon>Bacillati</taxon>
        <taxon>Actinomycetota</taxon>
        <taxon>Actinomycetes</taxon>
        <taxon>Micrococcales</taxon>
        <taxon>Bogoriellaceae</taxon>
        <taxon>Georgenia</taxon>
    </lineage>
</organism>
<dbReference type="GO" id="GO:0016787">
    <property type="term" value="F:hydrolase activity"/>
    <property type="evidence" value="ECO:0007669"/>
    <property type="project" value="UniProtKB-KW"/>
</dbReference>
<dbReference type="Gene3D" id="3.60.110.10">
    <property type="entry name" value="Carbon-nitrogen hydrolase"/>
    <property type="match status" value="1"/>
</dbReference>
<evidence type="ECO:0000313" key="4">
    <source>
        <dbReference type="EMBL" id="MDD9206938.1"/>
    </source>
</evidence>
<keyword evidence="5" id="KW-1185">Reference proteome</keyword>
<dbReference type="EMBL" id="JARACI010001009">
    <property type="protein sequence ID" value="MDD9206938.1"/>
    <property type="molecule type" value="Genomic_DNA"/>
</dbReference>
<gene>
    <name evidence="4" type="ORF">PU560_10735</name>
</gene>
<keyword evidence="1 4" id="KW-0378">Hydrolase</keyword>
<dbReference type="InterPro" id="IPR003010">
    <property type="entry name" value="C-N_Hydrolase"/>
</dbReference>
<sequence>MTTATADTSYLVACAQTEPVLGDIEANIEVHRAVVRDTAARGASLVVLPEAASAGYMFADRAEARSLAQEVTTGPTVTAWRDLAAELGIWIAGGFTELADGDLFNSAALVGPSGVASLYRKVHLWNAEKEIYKPGDLGFPVVETPLGRLGLMVCYDAWFPESLRSYGLGGADLVCAPSNYVPVPGQPPGPTMASLMCMAGAHSNQLYVAAASRTGVERGQGFIGSSLITDHTGWVLAGPADDSGPTTLLARVDPVGSRAERSGNPFNQPLADRRPSEYRTEEP</sequence>
<dbReference type="PROSITE" id="PS50263">
    <property type="entry name" value="CN_HYDROLASE"/>
    <property type="match status" value="1"/>
</dbReference>
<feature type="domain" description="CN hydrolase" evidence="3">
    <location>
        <begin position="10"/>
        <end position="254"/>
    </location>
</feature>
<dbReference type="InterPro" id="IPR050345">
    <property type="entry name" value="Aliph_Amidase/BUP"/>
</dbReference>